<dbReference type="EMBL" id="JAQZAO010000012">
    <property type="protein sequence ID" value="MDD7968319.1"/>
    <property type="molecule type" value="Genomic_DNA"/>
</dbReference>
<dbReference type="InterPro" id="IPR055568">
    <property type="entry name" value="DUF7144"/>
</dbReference>
<keyword evidence="4" id="KW-1185">Reference proteome</keyword>
<accession>A0ABT5SZU9</accession>
<dbReference type="Pfam" id="PF23636">
    <property type="entry name" value="DUF7144"/>
    <property type="match status" value="1"/>
</dbReference>
<feature type="transmembrane region" description="Helical" evidence="1">
    <location>
        <begin position="128"/>
        <end position="147"/>
    </location>
</feature>
<evidence type="ECO:0000313" key="3">
    <source>
        <dbReference type="EMBL" id="MDD7968319.1"/>
    </source>
</evidence>
<comment type="caution">
    <text evidence="3">The sequence shown here is derived from an EMBL/GenBank/DDBJ whole genome shotgun (WGS) entry which is preliminary data.</text>
</comment>
<keyword evidence="1" id="KW-1133">Transmembrane helix</keyword>
<protein>
    <recommendedName>
        <fullName evidence="2">DUF7144 domain-containing protein</fullName>
    </recommendedName>
</protein>
<proteinExistence type="predicted"/>
<name>A0ABT5SZU9_9PSEU</name>
<keyword evidence="1" id="KW-0812">Transmembrane</keyword>
<evidence type="ECO:0000256" key="1">
    <source>
        <dbReference type="SAM" id="Phobius"/>
    </source>
</evidence>
<feature type="transmembrane region" description="Helical" evidence="1">
    <location>
        <begin position="70"/>
        <end position="95"/>
    </location>
</feature>
<dbReference type="Proteomes" id="UP001300763">
    <property type="component" value="Unassembled WGS sequence"/>
</dbReference>
<evidence type="ECO:0000313" key="4">
    <source>
        <dbReference type="Proteomes" id="UP001300763"/>
    </source>
</evidence>
<feature type="domain" description="DUF7144" evidence="2">
    <location>
        <begin position="33"/>
        <end position="148"/>
    </location>
</feature>
<feature type="transmembrane region" description="Helical" evidence="1">
    <location>
        <begin position="102"/>
        <end position="122"/>
    </location>
</feature>
<dbReference type="RefSeq" id="WP_274202853.1">
    <property type="nucleotide sequence ID" value="NZ_JAQZAO010000012.1"/>
</dbReference>
<keyword evidence="1" id="KW-0472">Membrane</keyword>
<organism evidence="3 4">
    <name type="scientific">Actinomycetospora lemnae</name>
    <dbReference type="NCBI Taxonomy" id="3019891"/>
    <lineage>
        <taxon>Bacteria</taxon>
        <taxon>Bacillati</taxon>
        <taxon>Actinomycetota</taxon>
        <taxon>Actinomycetes</taxon>
        <taxon>Pseudonocardiales</taxon>
        <taxon>Pseudonocardiaceae</taxon>
        <taxon>Actinomycetospora</taxon>
    </lineage>
</organism>
<reference evidence="3 4" key="1">
    <citation type="submission" date="2023-02" db="EMBL/GenBank/DDBJ databases">
        <title>Genome sequencing required for Actinomycetospora new species description.</title>
        <authorList>
            <person name="Saimee Y."/>
            <person name="Duangmal K."/>
        </authorList>
    </citation>
    <scope>NUCLEOTIDE SEQUENCE [LARGE SCALE GENOMIC DNA]</scope>
    <source>
        <strain evidence="3 4">DW7H6</strain>
    </source>
</reference>
<feature type="transmembrane region" description="Helical" evidence="1">
    <location>
        <begin position="36"/>
        <end position="58"/>
    </location>
</feature>
<gene>
    <name evidence="3" type="ORF">PGB27_23495</name>
</gene>
<sequence length="153" mass="16466">MADTKRTPAQWVDAIYWREPQSYGTDVDDRTPWIRFAAVMMMLIGAFAVIQGLVALLSPDFYVTNGDGRVLVVLSAAGWGWVHLVLGVLVAAAGVGVLADQLWARVVGIVLAAISVVVNLAFIAAYPMWAVVVIALDVAVICALVVGRRFPRT</sequence>
<evidence type="ECO:0000259" key="2">
    <source>
        <dbReference type="Pfam" id="PF23636"/>
    </source>
</evidence>